<feature type="compositionally biased region" description="Polar residues" evidence="1">
    <location>
        <begin position="7"/>
        <end position="16"/>
    </location>
</feature>
<dbReference type="GeneID" id="84591880"/>
<dbReference type="KEGG" id="ang:An08g11710"/>
<evidence type="ECO:0000256" key="1">
    <source>
        <dbReference type="SAM" id="MobiDB-lite"/>
    </source>
</evidence>
<evidence type="ECO:0000313" key="2">
    <source>
        <dbReference type="RefSeq" id="XP_059606257.1"/>
    </source>
</evidence>
<protein>
    <submittedName>
        <fullName evidence="2">Uncharacterized protein</fullName>
    </submittedName>
</protein>
<dbReference type="VEuPathDB" id="FungiDB:An08g11710"/>
<organism evidence="2">
    <name type="scientific">Aspergillus niger</name>
    <dbReference type="NCBI Taxonomy" id="5061"/>
    <lineage>
        <taxon>Eukaryota</taxon>
        <taxon>Fungi</taxon>
        <taxon>Dikarya</taxon>
        <taxon>Ascomycota</taxon>
        <taxon>Pezizomycotina</taxon>
        <taxon>Eurotiomycetes</taxon>
        <taxon>Eurotiomycetidae</taxon>
        <taxon>Eurotiales</taxon>
        <taxon>Aspergillaceae</taxon>
        <taxon>Aspergillus</taxon>
        <taxon>Aspergillus subgen. Circumdati</taxon>
    </lineage>
</organism>
<feature type="region of interest" description="Disordered" evidence="1">
    <location>
        <begin position="1"/>
        <end position="54"/>
    </location>
</feature>
<reference evidence="2" key="2">
    <citation type="submission" date="2025-08" db="UniProtKB">
        <authorList>
            <consortium name="RefSeq"/>
        </authorList>
    </citation>
    <scope>IDENTIFICATION</scope>
</reference>
<sequence length="88" mass="9942">MRHYNGGQRQPEVSQQEWRRVAMDNEINHARCNNDPPGARPAGPSYTGRSIGRLGPRCCGDPKCPDPRNKRGANDIDTMLVNYIYKSE</sequence>
<name>A0AAJ8BZI7_ASPNG</name>
<feature type="compositionally biased region" description="Basic and acidic residues" evidence="1">
    <location>
        <begin position="17"/>
        <end position="29"/>
    </location>
</feature>
<dbReference type="RefSeq" id="XP_059606257.1">
    <property type="nucleotide sequence ID" value="XM_059749462.1"/>
</dbReference>
<accession>A0AAJ8BZI7</accession>
<proteinExistence type="predicted"/>
<reference evidence="2" key="1">
    <citation type="submission" date="2025-02" db="EMBL/GenBank/DDBJ databases">
        <authorList>
            <consortium name="NCBI Genome Project"/>
        </authorList>
    </citation>
    <scope>NUCLEOTIDE SEQUENCE</scope>
</reference>
<dbReference type="AlphaFoldDB" id="A0AAJ8BZI7"/>
<gene>
    <name evidence="2" type="ORF">An08g11710</name>
</gene>